<dbReference type="NCBIfam" id="TIGR03509">
    <property type="entry name" value="OMP_MtrB_PioB"/>
    <property type="match status" value="1"/>
</dbReference>
<dbReference type="InterPro" id="IPR020016">
    <property type="entry name" value="Decahaem-assoc_OM_MtrB/PioB"/>
</dbReference>
<protein>
    <submittedName>
        <fullName evidence="5">MtrB/PioB family decaheme-associated outer membrane protein</fullName>
    </submittedName>
</protein>
<evidence type="ECO:0000313" key="5">
    <source>
        <dbReference type="EMBL" id="KAA5600348.1"/>
    </source>
</evidence>
<keyword evidence="3" id="KW-0998">Cell outer membrane</keyword>
<keyword evidence="4" id="KW-0732">Signal</keyword>
<name>A0A5M6HXL0_9HYPH</name>
<evidence type="ECO:0000256" key="4">
    <source>
        <dbReference type="SAM" id="SignalP"/>
    </source>
</evidence>
<organism evidence="5 6">
    <name type="scientific">Blastochloris sulfoviridis</name>
    <dbReference type="NCBI Taxonomy" id="50712"/>
    <lineage>
        <taxon>Bacteria</taxon>
        <taxon>Pseudomonadati</taxon>
        <taxon>Pseudomonadota</taxon>
        <taxon>Alphaproteobacteria</taxon>
        <taxon>Hyphomicrobiales</taxon>
        <taxon>Blastochloridaceae</taxon>
        <taxon>Blastochloris</taxon>
    </lineage>
</organism>
<keyword evidence="6" id="KW-1185">Reference proteome</keyword>
<sequence>MKVNGGMALTSVLLIAAGSALSRGALAAEPAVPAEAEEHGGVNISGEIEAGFRAFIERPPSYALPGILPAGPPTAAGTSTDPLMGGQPSPIFNTDRDNRAKFEEYGNISPGLFLEKIDISAQTKDGDYFADFRGDNVGNNNQRFVFDWSKAGEFYGTYSWDQIPHLYSASAQSIWEGVGTNFLTTPVWVGNIANSGLASNTAIYNALQGNLKTIDIGIERDKFAAMQRWTPNQNWDVRADYSHERREGTQVAGAIIGGMGAQQMVQLPAPVADTTQNAKLSGQYADETPWGGKFNVRTSASVSSYQNDFDSFTFENPFSATNPGSSPNCALTTANNTYPRCGRVSLSPDNQAYNFATTAGVDLPGKSRYMGTVSYTMMRQDDAFIDRTINPNPALGIGTMPTDSADAKVDTLLVNNVVSTRLGKDVKSTLRYRYYDNNNNTPEIYWPQYVQEDASNVALRRRNLAYSYTKQNASEELTWRPSRNLTIGGAVGWEQYDRGRRSVDVTNEFSGKVFLDARLGDDTRLRSSYLYAGRTYNNYDLASVAYYQYDGVDTTVNNLLMRKFTMADRNRQKANVLLEWSGIERLTITPTAGLRFDDYETNPFNIYQNYGTGQTGELGLTKDNSWNVGIEVAYSFAPGTTLMLAYVHENFDRDLYGSQGTMSYQDPTVMSPGVGYFFSNMDENVDTYIASANVELIPDKLELKLNYAYAHGKENWTAQPYTDSSQCLAAVNSACQPFPTVKNDYQRLDAILKYHVDPEFVTKVGLVGDVYVKLRYSWEQNQVTNWQNDWTTPYMYLVDGNMVRNISMAAYNPNYTSHLIAASLAVKW</sequence>
<dbReference type="OrthoDB" id="8132925at2"/>
<dbReference type="RefSeq" id="WP_150097661.1">
    <property type="nucleotide sequence ID" value="NZ_VWPL01000017.1"/>
</dbReference>
<dbReference type="AlphaFoldDB" id="A0A5M6HXL0"/>
<feature type="signal peptide" evidence="4">
    <location>
        <begin position="1"/>
        <end position="27"/>
    </location>
</feature>
<comment type="subcellular location">
    <subcellularLocation>
        <location evidence="1">Cell outer membrane</location>
    </subcellularLocation>
</comment>
<accession>A0A5M6HXL0</accession>
<dbReference type="Proteomes" id="UP000323886">
    <property type="component" value="Unassembled WGS sequence"/>
</dbReference>
<reference evidence="5 6" key="1">
    <citation type="submission" date="2019-09" db="EMBL/GenBank/DDBJ databases">
        <title>Draft Whole-Genome sequence of Blastochloris sulfoviridis DSM 729.</title>
        <authorList>
            <person name="Meyer T.E."/>
            <person name="Kyndt J.A."/>
        </authorList>
    </citation>
    <scope>NUCLEOTIDE SEQUENCE [LARGE SCALE GENOMIC DNA]</scope>
    <source>
        <strain evidence="5 6">DSM 729</strain>
    </source>
</reference>
<dbReference type="Pfam" id="PF11854">
    <property type="entry name" value="MtrB_PioB"/>
    <property type="match status" value="1"/>
</dbReference>
<dbReference type="SUPFAM" id="SSF56935">
    <property type="entry name" value="Porins"/>
    <property type="match status" value="1"/>
</dbReference>
<dbReference type="GO" id="GO:0009279">
    <property type="term" value="C:cell outer membrane"/>
    <property type="evidence" value="ECO:0007669"/>
    <property type="project" value="UniProtKB-SubCell"/>
</dbReference>
<evidence type="ECO:0000256" key="2">
    <source>
        <dbReference type="ARBA" id="ARBA00023136"/>
    </source>
</evidence>
<evidence type="ECO:0000313" key="6">
    <source>
        <dbReference type="Proteomes" id="UP000323886"/>
    </source>
</evidence>
<dbReference type="EMBL" id="VWPL01000017">
    <property type="protein sequence ID" value="KAA5600348.1"/>
    <property type="molecule type" value="Genomic_DNA"/>
</dbReference>
<proteinExistence type="predicted"/>
<evidence type="ECO:0000256" key="1">
    <source>
        <dbReference type="ARBA" id="ARBA00004442"/>
    </source>
</evidence>
<dbReference type="InterPro" id="IPR036942">
    <property type="entry name" value="Beta-barrel_TonB_sf"/>
</dbReference>
<dbReference type="Gene3D" id="2.40.170.20">
    <property type="entry name" value="TonB-dependent receptor, beta-barrel domain"/>
    <property type="match status" value="1"/>
</dbReference>
<feature type="chain" id="PRO_5024355059" evidence="4">
    <location>
        <begin position="28"/>
        <end position="828"/>
    </location>
</feature>
<keyword evidence="2" id="KW-0472">Membrane</keyword>
<comment type="caution">
    <text evidence="5">The sequence shown here is derived from an EMBL/GenBank/DDBJ whole genome shotgun (WGS) entry which is preliminary data.</text>
</comment>
<gene>
    <name evidence="5" type="ORF">F1193_10600</name>
</gene>
<evidence type="ECO:0000256" key="3">
    <source>
        <dbReference type="ARBA" id="ARBA00023237"/>
    </source>
</evidence>